<dbReference type="Pfam" id="PF04365">
    <property type="entry name" value="BrnT_toxin"/>
    <property type="match status" value="1"/>
</dbReference>
<comment type="caution">
    <text evidence="1">The sequence shown here is derived from an EMBL/GenBank/DDBJ whole genome shotgun (WGS) entry which is preliminary data.</text>
</comment>
<dbReference type="Gene3D" id="3.10.450.530">
    <property type="entry name" value="Ribonuclease toxin, BrnT, of type II toxin-antitoxin system"/>
    <property type="match status" value="1"/>
</dbReference>
<accession>A0A2W4QTG6</accession>
<protein>
    <recommendedName>
        <fullName evidence="3">BrnT family toxin</fullName>
    </recommendedName>
</protein>
<organism evidence="1 2">
    <name type="scientific">Candidatus Methylumidiphilus alinenensis</name>
    <dbReference type="NCBI Taxonomy" id="2202197"/>
    <lineage>
        <taxon>Bacteria</taxon>
        <taxon>Pseudomonadati</taxon>
        <taxon>Pseudomonadota</taxon>
        <taxon>Gammaproteobacteria</taxon>
        <taxon>Methylococcales</taxon>
        <taxon>Candidatus Methylumidiphilus</taxon>
    </lineage>
</organism>
<gene>
    <name evidence="1" type="ORF">DM484_27205</name>
</gene>
<evidence type="ECO:0000313" key="2">
    <source>
        <dbReference type="Proteomes" id="UP000249396"/>
    </source>
</evidence>
<evidence type="ECO:0008006" key="3">
    <source>
        <dbReference type="Google" id="ProtNLM"/>
    </source>
</evidence>
<dbReference type="EMBL" id="QJPH01000533">
    <property type="protein sequence ID" value="PZN71178.1"/>
    <property type="molecule type" value="Genomic_DNA"/>
</dbReference>
<dbReference type="InterPro" id="IPR007460">
    <property type="entry name" value="BrnT_toxin"/>
</dbReference>
<dbReference type="Proteomes" id="UP000249396">
    <property type="component" value="Unassembled WGS sequence"/>
</dbReference>
<name>A0A2W4QTG6_9GAMM</name>
<reference evidence="1 2" key="1">
    <citation type="journal article" date="2018" name="Aquat. Microb. Ecol.">
        <title>Gammaproteobacterial methanotrophs dominate.</title>
        <authorList>
            <person name="Rissanen A.J."/>
            <person name="Saarenheimo J."/>
            <person name="Tiirola M."/>
            <person name="Peura S."/>
            <person name="Aalto S.L."/>
            <person name="Karvinen A."/>
            <person name="Nykanen H."/>
        </authorList>
    </citation>
    <scope>NUCLEOTIDE SEQUENCE [LARGE SCALE GENOMIC DNA]</scope>
    <source>
        <strain evidence="1">AMbin10</strain>
    </source>
</reference>
<dbReference type="AlphaFoldDB" id="A0A2W4QTG6"/>
<dbReference type="InterPro" id="IPR038573">
    <property type="entry name" value="BrnT_sf"/>
</dbReference>
<evidence type="ECO:0000313" key="1">
    <source>
        <dbReference type="EMBL" id="PZN71178.1"/>
    </source>
</evidence>
<proteinExistence type="predicted"/>
<sequence>MKFEWDTKKATDNERKHKGVSFHEATTVFGDPLAISFPDPDHSTDEFRFLAFGVSRSNRLLVVSYTHRQGMIRIISAREATRPERRIYEDG</sequence>